<dbReference type="Proteomes" id="UP000431269">
    <property type="component" value="Chromosome"/>
</dbReference>
<gene>
    <name evidence="3" type="ORF">DSM104635_01163</name>
</gene>
<dbReference type="AlphaFoldDB" id="A0A6I6MHH3"/>
<protein>
    <recommendedName>
        <fullName evidence="5">DUF4189 domain-containing protein</fullName>
    </recommendedName>
</protein>
<feature type="compositionally biased region" description="Low complexity" evidence="1">
    <location>
        <begin position="48"/>
        <end position="57"/>
    </location>
</feature>
<keyword evidence="4" id="KW-1185">Reference proteome</keyword>
<name>A0A6I6MHH3_9CAUL</name>
<evidence type="ECO:0000256" key="1">
    <source>
        <dbReference type="SAM" id="MobiDB-lite"/>
    </source>
</evidence>
<proteinExistence type="predicted"/>
<evidence type="ECO:0000313" key="3">
    <source>
        <dbReference type="EMBL" id="QGZ94345.1"/>
    </source>
</evidence>
<dbReference type="PROSITE" id="PS51257">
    <property type="entry name" value="PROKAR_LIPOPROTEIN"/>
    <property type="match status" value="1"/>
</dbReference>
<sequence>MRVIYAFVVAAGLAACASDGAPMQSSAAPGDWPFPVERGSALPPPAPSSTQSAPPQGAGAGGIDFGQWRAADPATYGPAFQAQVRQRYAGQSADQVRADLTANGFACTGNGVNCRIEIMEQSCAIDWYVVADRAQPELAAGFDRMCLGAR</sequence>
<feature type="region of interest" description="Disordered" evidence="1">
    <location>
        <begin position="22"/>
        <end position="64"/>
    </location>
</feature>
<feature type="signal peptide" evidence="2">
    <location>
        <begin position="1"/>
        <end position="27"/>
    </location>
</feature>
<dbReference type="RefSeq" id="WP_158765293.1">
    <property type="nucleotide sequence ID" value="NZ_CP047045.1"/>
</dbReference>
<accession>A0A6I6MHH3</accession>
<evidence type="ECO:0000313" key="4">
    <source>
        <dbReference type="Proteomes" id="UP000431269"/>
    </source>
</evidence>
<evidence type="ECO:0000256" key="2">
    <source>
        <dbReference type="SAM" id="SignalP"/>
    </source>
</evidence>
<reference evidence="4" key="1">
    <citation type="submission" date="2019-12" db="EMBL/GenBank/DDBJ databases">
        <title>Complete genome of Terracaulis silvestris 0127_4.</title>
        <authorList>
            <person name="Vieira S."/>
            <person name="Riedel T."/>
            <person name="Sproer C."/>
            <person name="Pascual J."/>
            <person name="Boedeker C."/>
            <person name="Overmann J."/>
        </authorList>
    </citation>
    <scope>NUCLEOTIDE SEQUENCE [LARGE SCALE GENOMIC DNA]</scope>
    <source>
        <strain evidence="4">0127_4</strain>
    </source>
</reference>
<evidence type="ECO:0008006" key="5">
    <source>
        <dbReference type="Google" id="ProtNLM"/>
    </source>
</evidence>
<organism evidence="3 4">
    <name type="scientific">Terricaulis silvestris</name>
    <dbReference type="NCBI Taxonomy" id="2686094"/>
    <lineage>
        <taxon>Bacteria</taxon>
        <taxon>Pseudomonadati</taxon>
        <taxon>Pseudomonadota</taxon>
        <taxon>Alphaproteobacteria</taxon>
        <taxon>Caulobacterales</taxon>
        <taxon>Caulobacteraceae</taxon>
        <taxon>Terricaulis</taxon>
    </lineage>
</organism>
<dbReference type="KEGG" id="tsv:DSM104635_01163"/>
<feature type="chain" id="PRO_5026146990" description="DUF4189 domain-containing protein" evidence="2">
    <location>
        <begin position="28"/>
        <end position="150"/>
    </location>
</feature>
<dbReference type="EMBL" id="CP047045">
    <property type="protein sequence ID" value="QGZ94345.1"/>
    <property type="molecule type" value="Genomic_DNA"/>
</dbReference>
<keyword evidence="2" id="KW-0732">Signal</keyword>